<dbReference type="SUPFAM" id="SSF50156">
    <property type="entry name" value="PDZ domain-like"/>
    <property type="match status" value="1"/>
</dbReference>
<name>A0AAE3M7K1_9BACT</name>
<evidence type="ECO:0000259" key="1">
    <source>
        <dbReference type="PROSITE" id="PS50106"/>
    </source>
</evidence>
<dbReference type="InterPro" id="IPR001969">
    <property type="entry name" value="Aspartic_peptidase_AS"/>
</dbReference>
<dbReference type="PROSITE" id="PS00141">
    <property type="entry name" value="ASP_PROTEASE"/>
    <property type="match status" value="1"/>
</dbReference>
<comment type="caution">
    <text evidence="2">The sequence shown here is derived from an EMBL/GenBank/DDBJ whole genome shotgun (WGS) entry which is preliminary data.</text>
</comment>
<dbReference type="EMBL" id="JAPDPJ010000063">
    <property type="protein sequence ID" value="MCW3788741.1"/>
    <property type="molecule type" value="Genomic_DNA"/>
</dbReference>
<dbReference type="InterPro" id="IPR021109">
    <property type="entry name" value="Peptidase_aspartic_dom_sf"/>
</dbReference>
<dbReference type="AlphaFoldDB" id="A0AAE3M7K1"/>
<proteinExistence type="predicted"/>
<dbReference type="GO" id="GO:0004190">
    <property type="term" value="F:aspartic-type endopeptidase activity"/>
    <property type="evidence" value="ECO:0007669"/>
    <property type="project" value="InterPro"/>
</dbReference>
<keyword evidence="3" id="KW-1185">Reference proteome</keyword>
<dbReference type="GO" id="GO:0006508">
    <property type="term" value="P:proteolysis"/>
    <property type="evidence" value="ECO:0007669"/>
    <property type="project" value="InterPro"/>
</dbReference>
<dbReference type="RefSeq" id="WP_301192298.1">
    <property type="nucleotide sequence ID" value="NZ_JAPDPJ010000063.1"/>
</dbReference>
<dbReference type="Gene3D" id="2.40.70.10">
    <property type="entry name" value="Acid Proteases"/>
    <property type="match status" value="1"/>
</dbReference>
<dbReference type="PROSITE" id="PS50106">
    <property type="entry name" value="PDZ"/>
    <property type="match status" value="1"/>
</dbReference>
<protein>
    <recommendedName>
        <fullName evidence="1">PDZ domain-containing protein</fullName>
    </recommendedName>
</protein>
<organism evidence="2 3">
    <name type="scientific">Plebeiibacterium sediminum</name>
    <dbReference type="NCBI Taxonomy" id="2992112"/>
    <lineage>
        <taxon>Bacteria</taxon>
        <taxon>Pseudomonadati</taxon>
        <taxon>Bacteroidota</taxon>
        <taxon>Bacteroidia</taxon>
        <taxon>Marinilabiliales</taxon>
        <taxon>Marinilabiliaceae</taxon>
        <taxon>Plebeiibacterium</taxon>
    </lineage>
</organism>
<sequence>MNNPIKLITTLLGFLLLELTCFATPYKISIHKENGLYFATNISINNIPINGRFLIDTGTEVSVINSSIVELTNLSYKKKVTKYADGTNMQQIIVGEAVLNISLGELVTPKHKVDIWDNNNLDIVSVPNIVGIIGGDILRKYICKLTESSLYITTKLSDFSNIDEFSKLNIIYKDNPFIEVKFGLPIATSLFDTGYNGFLEVNNMFLDYIPIVNSIEGMGVVAKTILTKDTCCKAIKVEEFKIGNFSIKDPVAFVSNDKIWSIGTEFFNYFETIFDFPKKKMYLKQISKNFTSSHFYTYGFKFDYQDSDIIISFLWNNSSAEENGIKLGDKILTLNNFDIKKLLQNKSKCEISSLIRTELNKEFLDITIKDASNKIKAYHLTKQKII</sequence>
<accession>A0AAE3M7K1</accession>
<gene>
    <name evidence="2" type="ORF">OM075_19885</name>
</gene>
<feature type="domain" description="PDZ" evidence="1">
    <location>
        <begin position="280"/>
        <end position="370"/>
    </location>
</feature>
<dbReference type="InterPro" id="IPR001478">
    <property type="entry name" value="PDZ"/>
</dbReference>
<dbReference type="InterPro" id="IPR036034">
    <property type="entry name" value="PDZ_sf"/>
</dbReference>
<reference evidence="2" key="1">
    <citation type="submission" date="2022-10" db="EMBL/GenBank/DDBJ databases">
        <authorList>
            <person name="Yu W.X."/>
        </authorList>
    </citation>
    <scope>NUCLEOTIDE SEQUENCE</scope>
    <source>
        <strain evidence="2">AAT</strain>
    </source>
</reference>
<dbReference type="Gene3D" id="2.30.42.10">
    <property type="match status" value="1"/>
</dbReference>
<dbReference type="SUPFAM" id="SSF50630">
    <property type="entry name" value="Acid proteases"/>
    <property type="match status" value="1"/>
</dbReference>
<dbReference type="Proteomes" id="UP001209229">
    <property type="component" value="Unassembled WGS sequence"/>
</dbReference>
<evidence type="ECO:0000313" key="2">
    <source>
        <dbReference type="EMBL" id="MCW3788741.1"/>
    </source>
</evidence>
<evidence type="ECO:0000313" key="3">
    <source>
        <dbReference type="Proteomes" id="UP001209229"/>
    </source>
</evidence>